<dbReference type="Proteomes" id="UP000000954">
    <property type="component" value="Chromosome"/>
</dbReference>
<dbReference type="eggNOG" id="ENOG5030J8C">
    <property type="taxonomic scope" value="Bacteria"/>
</dbReference>
<dbReference type="EMBL" id="CP001682">
    <property type="protein sequence ID" value="ACU94020.1"/>
    <property type="molecule type" value="Genomic_DNA"/>
</dbReference>
<dbReference type="STRING" id="469378.Ccur_02930"/>
<dbReference type="RefSeq" id="WP_012802708.1">
    <property type="nucleotide sequence ID" value="NC_013170.1"/>
</dbReference>
<dbReference type="InterPro" id="IPR046258">
    <property type="entry name" value="DUF6291"/>
</dbReference>
<dbReference type="AlphaFoldDB" id="C7MM80"/>
<dbReference type="KEGG" id="ccu:Ccur_02930"/>
<accession>C7MM80</accession>
<reference evidence="3 4" key="1">
    <citation type="journal article" date="2009" name="Stand. Genomic Sci.">
        <title>Complete genome sequence of Cryptobacterium curtum type strain (12-3).</title>
        <authorList>
            <person name="Mavrommatis K."/>
            <person name="Pukall R."/>
            <person name="Rohde C."/>
            <person name="Chen F."/>
            <person name="Sims D."/>
            <person name="Brettin T."/>
            <person name="Kuske C."/>
            <person name="Detter J.C."/>
            <person name="Han C."/>
            <person name="Lapidus A."/>
            <person name="Copeland A."/>
            <person name="Glavina Del Rio T."/>
            <person name="Nolan M."/>
            <person name="Lucas S."/>
            <person name="Tice H."/>
            <person name="Cheng J.F."/>
            <person name="Bruce D."/>
            <person name="Goodwin L."/>
            <person name="Pitluck S."/>
            <person name="Ovchinnikova G."/>
            <person name="Pati A."/>
            <person name="Ivanova N."/>
            <person name="Chen A."/>
            <person name="Palaniappan K."/>
            <person name="Chain P."/>
            <person name="D'haeseleer P."/>
            <person name="Goker M."/>
            <person name="Bristow J."/>
            <person name="Eisen J.A."/>
            <person name="Markowitz V."/>
            <person name="Hugenholtz P."/>
            <person name="Rohde M."/>
            <person name="Klenk H.P."/>
            <person name="Kyrpides N.C."/>
        </authorList>
    </citation>
    <scope>NUCLEOTIDE SEQUENCE [LARGE SCALE GENOMIC DNA]</scope>
    <source>
        <strain evidence="4">ATCC 700683 / DSM 15641 / 12-3</strain>
    </source>
</reference>
<dbReference type="OrthoDB" id="7365718at2"/>
<protein>
    <recommendedName>
        <fullName evidence="2">DUF6291 domain-containing protein</fullName>
    </recommendedName>
</protein>
<evidence type="ECO:0000313" key="3">
    <source>
        <dbReference type="EMBL" id="ACU94020.1"/>
    </source>
</evidence>
<feature type="region of interest" description="Disordered" evidence="1">
    <location>
        <begin position="66"/>
        <end position="151"/>
    </location>
</feature>
<evidence type="ECO:0000259" key="2">
    <source>
        <dbReference type="Pfam" id="PF19808"/>
    </source>
</evidence>
<keyword evidence="4" id="KW-1185">Reference proteome</keyword>
<name>C7MM80_CRYCD</name>
<dbReference type="HOGENOM" id="CLU_106622_0_0_11"/>
<evidence type="ECO:0000313" key="4">
    <source>
        <dbReference type="Proteomes" id="UP000000954"/>
    </source>
</evidence>
<feature type="compositionally biased region" description="Basic and acidic residues" evidence="1">
    <location>
        <begin position="90"/>
        <end position="136"/>
    </location>
</feature>
<feature type="domain" description="DUF6291" evidence="2">
    <location>
        <begin position="7"/>
        <end position="61"/>
    </location>
</feature>
<gene>
    <name evidence="3" type="ordered locus">Ccur_02930</name>
</gene>
<feature type="compositionally biased region" description="Polar residues" evidence="1">
    <location>
        <begin position="77"/>
        <end position="89"/>
    </location>
</feature>
<organism evidence="3 4">
    <name type="scientific">Cryptobacterium curtum (strain ATCC 700683 / DSM 15641 / CCUG 43107 / 12-3)</name>
    <dbReference type="NCBI Taxonomy" id="469378"/>
    <lineage>
        <taxon>Bacteria</taxon>
        <taxon>Bacillati</taxon>
        <taxon>Actinomycetota</taxon>
        <taxon>Coriobacteriia</taxon>
        <taxon>Eggerthellales</taxon>
        <taxon>Eggerthellaceae</taxon>
        <taxon>Cryptobacterium</taxon>
    </lineage>
</organism>
<proteinExistence type="predicted"/>
<dbReference type="Pfam" id="PF19808">
    <property type="entry name" value="DUF6291"/>
    <property type="match status" value="1"/>
</dbReference>
<evidence type="ECO:0000256" key="1">
    <source>
        <dbReference type="SAM" id="MobiDB-lite"/>
    </source>
</evidence>
<sequence length="226" mass="25299">MPEKLTMFSSYYEAAKLLPEERQGGFVMAIMAYAFEGAEPLFDDPMEQMAWVLISPNIDKSIGLEQAGRKGGRSKVKSTSESTLASTQESHPESTLKSHLLSHPESHKESTSESTLDKPDAKLKEKDKEKDKDRNRSRSGSVSACKATRFHPPTTDEVDHFARGNDLSIDSQRFCDYYTAQGWRLSNGNAMKDWKAAARNWARRDTPSKTNHGKEVMADATSAYGW</sequence>